<accession>A0A3N4MJG5</accession>
<protein>
    <recommendedName>
        <fullName evidence="7">KOW domain-containing protein</fullName>
    </recommendedName>
</protein>
<dbReference type="STRING" id="1051890.A0A3N4MJG5"/>
<comment type="similarity">
    <text evidence="1">Belongs to the universal ribosomal protein uL24 family.</text>
</comment>
<dbReference type="GO" id="GO:0003735">
    <property type="term" value="F:structural constituent of ribosome"/>
    <property type="evidence" value="ECO:0007669"/>
    <property type="project" value="InterPro"/>
</dbReference>
<evidence type="ECO:0000313" key="5">
    <source>
        <dbReference type="EMBL" id="RPB28555.1"/>
    </source>
</evidence>
<dbReference type="GO" id="GO:0003723">
    <property type="term" value="F:RNA binding"/>
    <property type="evidence" value="ECO:0007669"/>
    <property type="project" value="InterPro"/>
</dbReference>
<evidence type="ECO:0000256" key="4">
    <source>
        <dbReference type="SAM" id="MobiDB-lite"/>
    </source>
</evidence>
<dbReference type="InterPro" id="IPR003256">
    <property type="entry name" value="Ribosomal_uL24"/>
</dbReference>
<organism evidence="5 6">
    <name type="scientific">Terfezia boudieri ATCC MYA-4762</name>
    <dbReference type="NCBI Taxonomy" id="1051890"/>
    <lineage>
        <taxon>Eukaryota</taxon>
        <taxon>Fungi</taxon>
        <taxon>Dikarya</taxon>
        <taxon>Ascomycota</taxon>
        <taxon>Pezizomycotina</taxon>
        <taxon>Pezizomycetes</taxon>
        <taxon>Pezizales</taxon>
        <taxon>Pezizaceae</taxon>
        <taxon>Terfezia</taxon>
    </lineage>
</organism>
<dbReference type="InterPro" id="IPR014722">
    <property type="entry name" value="Rib_uL2_dom2"/>
</dbReference>
<dbReference type="EMBL" id="ML121529">
    <property type="protein sequence ID" value="RPB28555.1"/>
    <property type="molecule type" value="Genomic_DNA"/>
</dbReference>
<evidence type="ECO:0000256" key="2">
    <source>
        <dbReference type="ARBA" id="ARBA00022980"/>
    </source>
</evidence>
<dbReference type="CDD" id="cd06089">
    <property type="entry name" value="KOW_RPL26"/>
    <property type="match status" value="1"/>
</dbReference>
<dbReference type="Proteomes" id="UP000267821">
    <property type="component" value="Unassembled WGS sequence"/>
</dbReference>
<dbReference type="GO" id="GO:0006412">
    <property type="term" value="P:translation"/>
    <property type="evidence" value="ECO:0007669"/>
    <property type="project" value="InterPro"/>
</dbReference>
<feature type="compositionally biased region" description="Low complexity" evidence="4">
    <location>
        <begin position="362"/>
        <end position="376"/>
    </location>
</feature>
<dbReference type="OrthoDB" id="359154at2759"/>
<dbReference type="FunCoup" id="A0A3N4MJG5">
    <property type="interactions" value="149"/>
</dbReference>
<proteinExistence type="inferred from homology"/>
<dbReference type="Pfam" id="PF22682">
    <property type="entry name" value="Ribosomal_uL24m-like"/>
    <property type="match status" value="1"/>
</dbReference>
<evidence type="ECO:0000256" key="3">
    <source>
        <dbReference type="ARBA" id="ARBA00023274"/>
    </source>
</evidence>
<sequence length="376" mass="43451">MLRAIPRKPLPRVLEERVAYVKRQAQRVLDRKREKARHFELKGILASQVEYNRALKKRKLKSRADEMEDRWLGPLAPIRAVSEREKQLVNSISQDEQSRPRVTARERIKYWNIVPKDRVLILKGADKHKIGVVKQVFKDNNTVVVEGMNMVNIELPHYILEASRRPNDPAPNYTYSREMPIALDDIRLVYPLPCPETGTPTDTVIAELETVAVYYDRETGYRGWKRAIKGDGIVIPWPKGEKKELETHDADTRRMDVDRVSFNPTLFKEPFPGVVMDELRNKYSKFRTRHDAEYIEKMWAKEKAKKGPAMIRTPLQELNRKIRLGKKALGKPELPKDILERIGRVMAQNKPTLLGSIRNASQQDQGGAPQQVQPTA</sequence>
<dbReference type="GO" id="GO:0005840">
    <property type="term" value="C:ribosome"/>
    <property type="evidence" value="ECO:0007669"/>
    <property type="project" value="UniProtKB-KW"/>
</dbReference>
<dbReference type="GO" id="GO:1990904">
    <property type="term" value="C:ribonucleoprotein complex"/>
    <property type="evidence" value="ECO:0007669"/>
    <property type="project" value="UniProtKB-KW"/>
</dbReference>
<keyword evidence="3" id="KW-0687">Ribonucleoprotein</keyword>
<dbReference type="InterPro" id="IPR041988">
    <property type="entry name" value="Ribosomal_uL24_KOW"/>
</dbReference>
<keyword evidence="2" id="KW-0689">Ribosomal protein</keyword>
<dbReference type="InterPro" id="IPR008991">
    <property type="entry name" value="Translation_prot_SH3-like_sf"/>
</dbReference>
<keyword evidence="6" id="KW-1185">Reference proteome</keyword>
<evidence type="ECO:0000313" key="6">
    <source>
        <dbReference type="Proteomes" id="UP000267821"/>
    </source>
</evidence>
<dbReference type="Gene3D" id="2.30.30.30">
    <property type="match status" value="1"/>
</dbReference>
<evidence type="ECO:0000256" key="1">
    <source>
        <dbReference type="ARBA" id="ARBA00010618"/>
    </source>
</evidence>
<dbReference type="InParanoid" id="A0A3N4MJG5"/>
<feature type="region of interest" description="Disordered" evidence="4">
    <location>
        <begin position="357"/>
        <end position="376"/>
    </location>
</feature>
<dbReference type="SUPFAM" id="SSF50104">
    <property type="entry name" value="Translation proteins SH3-like domain"/>
    <property type="match status" value="1"/>
</dbReference>
<evidence type="ECO:0008006" key="7">
    <source>
        <dbReference type="Google" id="ProtNLM"/>
    </source>
</evidence>
<name>A0A3N4MJG5_9PEZI</name>
<dbReference type="PANTHER" id="PTHR12903">
    <property type="entry name" value="MITOCHONDRIAL RIBOSOMAL PROTEIN L24"/>
    <property type="match status" value="1"/>
</dbReference>
<gene>
    <name evidence="5" type="ORF">L211DRAFT_393212</name>
</gene>
<dbReference type="AlphaFoldDB" id="A0A3N4MJG5"/>
<reference evidence="5 6" key="1">
    <citation type="journal article" date="2018" name="Nat. Ecol. Evol.">
        <title>Pezizomycetes genomes reveal the molecular basis of ectomycorrhizal truffle lifestyle.</title>
        <authorList>
            <person name="Murat C."/>
            <person name="Payen T."/>
            <person name="Noel B."/>
            <person name="Kuo A."/>
            <person name="Morin E."/>
            <person name="Chen J."/>
            <person name="Kohler A."/>
            <person name="Krizsan K."/>
            <person name="Balestrini R."/>
            <person name="Da Silva C."/>
            <person name="Montanini B."/>
            <person name="Hainaut M."/>
            <person name="Levati E."/>
            <person name="Barry K.W."/>
            <person name="Belfiori B."/>
            <person name="Cichocki N."/>
            <person name="Clum A."/>
            <person name="Dockter R.B."/>
            <person name="Fauchery L."/>
            <person name="Guy J."/>
            <person name="Iotti M."/>
            <person name="Le Tacon F."/>
            <person name="Lindquist E.A."/>
            <person name="Lipzen A."/>
            <person name="Malagnac F."/>
            <person name="Mello A."/>
            <person name="Molinier V."/>
            <person name="Miyauchi S."/>
            <person name="Poulain J."/>
            <person name="Riccioni C."/>
            <person name="Rubini A."/>
            <person name="Sitrit Y."/>
            <person name="Splivallo R."/>
            <person name="Traeger S."/>
            <person name="Wang M."/>
            <person name="Zifcakova L."/>
            <person name="Wipf D."/>
            <person name="Zambonelli A."/>
            <person name="Paolocci F."/>
            <person name="Nowrousian M."/>
            <person name="Ottonello S."/>
            <person name="Baldrian P."/>
            <person name="Spatafora J.W."/>
            <person name="Henrissat B."/>
            <person name="Nagy L.G."/>
            <person name="Aury J.M."/>
            <person name="Wincker P."/>
            <person name="Grigoriev I.V."/>
            <person name="Bonfante P."/>
            <person name="Martin F.M."/>
        </authorList>
    </citation>
    <scope>NUCLEOTIDE SEQUENCE [LARGE SCALE GENOMIC DNA]</scope>
    <source>
        <strain evidence="5 6">ATCC MYA-4762</strain>
    </source>
</reference>